<organism evidence="5 6">
    <name type="scientific">Laceyella putida</name>
    <dbReference type="NCBI Taxonomy" id="110101"/>
    <lineage>
        <taxon>Bacteria</taxon>
        <taxon>Bacillati</taxon>
        <taxon>Bacillota</taxon>
        <taxon>Bacilli</taxon>
        <taxon>Bacillales</taxon>
        <taxon>Thermoactinomycetaceae</taxon>
        <taxon>Laceyella</taxon>
    </lineage>
</organism>
<dbReference type="PANTHER" id="PTHR23407">
    <property type="entry name" value="ATPASE INHIBITOR/5-FORMYLTETRAHYDROFOLATE CYCLO-LIGASE"/>
    <property type="match status" value="1"/>
</dbReference>
<keyword evidence="4" id="KW-0460">Magnesium</keyword>
<dbReference type="PANTHER" id="PTHR23407:SF1">
    <property type="entry name" value="5-FORMYLTETRAHYDROFOLATE CYCLO-LIGASE"/>
    <property type="match status" value="1"/>
</dbReference>
<sequence length="190" mass="21809">MSNKEMLRKRQLERRNRLAPEYMQESSEEICRNLIEHPVFQQSTTICFYMPFRNEVDVRKAMETAIQLGKQVVLPRVDRASRQLRGYRVDSLCDCEVGAYGILEPPAIKERFVAGEELEAVIVPGVAFDLQGYRLGYGGGYYDRLFAQPLKAWRIGVAYPEQIVPTVYPEAHDQPLHLLVSSQQVVSFVK</sequence>
<dbReference type="EMBL" id="JBHTBW010000031">
    <property type="protein sequence ID" value="MFC7441606.1"/>
    <property type="molecule type" value="Genomic_DNA"/>
</dbReference>
<keyword evidence="2 4" id="KW-0547">Nucleotide-binding</keyword>
<evidence type="ECO:0000256" key="1">
    <source>
        <dbReference type="ARBA" id="ARBA00010638"/>
    </source>
</evidence>
<dbReference type="GO" id="GO:0030272">
    <property type="term" value="F:5-formyltetrahydrofolate cyclo-ligase activity"/>
    <property type="evidence" value="ECO:0007669"/>
    <property type="project" value="UniProtKB-EC"/>
</dbReference>
<dbReference type="InterPro" id="IPR024185">
    <property type="entry name" value="FTHF_cligase-like_sf"/>
</dbReference>
<evidence type="ECO:0000313" key="5">
    <source>
        <dbReference type="EMBL" id="MFC7441606.1"/>
    </source>
</evidence>
<dbReference type="Gene3D" id="3.40.50.10420">
    <property type="entry name" value="NagB/RpiA/CoA transferase-like"/>
    <property type="match status" value="1"/>
</dbReference>
<keyword evidence="3 4" id="KW-0067">ATP-binding</keyword>
<reference evidence="6" key="1">
    <citation type="journal article" date="2019" name="Int. J. Syst. Evol. Microbiol.">
        <title>The Global Catalogue of Microorganisms (GCM) 10K type strain sequencing project: providing services to taxonomists for standard genome sequencing and annotation.</title>
        <authorList>
            <consortium name="The Broad Institute Genomics Platform"/>
            <consortium name="The Broad Institute Genome Sequencing Center for Infectious Disease"/>
            <person name="Wu L."/>
            <person name="Ma J."/>
        </authorList>
    </citation>
    <scope>NUCLEOTIDE SEQUENCE [LARGE SCALE GENOMIC DNA]</scope>
    <source>
        <strain evidence="6">CGMCC 1.12942</strain>
    </source>
</reference>
<comment type="cofactor">
    <cofactor evidence="4">
        <name>Mg(2+)</name>
        <dbReference type="ChEBI" id="CHEBI:18420"/>
    </cofactor>
</comment>
<keyword evidence="4" id="KW-0479">Metal-binding</keyword>
<dbReference type="RefSeq" id="WP_379864906.1">
    <property type="nucleotide sequence ID" value="NZ_JBHTBW010000031.1"/>
</dbReference>
<accession>A0ABW2RLJ7</accession>
<dbReference type="Pfam" id="PF01812">
    <property type="entry name" value="5-FTHF_cyc-lig"/>
    <property type="match status" value="1"/>
</dbReference>
<dbReference type="PIRSF" id="PIRSF006806">
    <property type="entry name" value="FTHF_cligase"/>
    <property type="match status" value="1"/>
</dbReference>
<comment type="catalytic activity">
    <reaction evidence="4">
        <text>(6S)-5-formyl-5,6,7,8-tetrahydrofolate + ATP = (6R)-5,10-methenyltetrahydrofolate + ADP + phosphate</text>
        <dbReference type="Rhea" id="RHEA:10488"/>
        <dbReference type="ChEBI" id="CHEBI:30616"/>
        <dbReference type="ChEBI" id="CHEBI:43474"/>
        <dbReference type="ChEBI" id="CHEBI:57455"/>
        <dbReference type="ChEBI" id="CHEBI:57457"/>
        <dbReference type="ChEBI" id="CHEBI:456216"/>
        <dbReference type="EC" id="6.3.3.2"/>
    </reaction>
</comment>
<proteinExistence type="inferred from homology"/>
<dbReference type="EC" id="6.3.3.2" evidence="4"/>
<dbReference type="SUPFAM" id="SSF100950">
    <property type="entry name" value="NagB/RpiA/CoA transferase-like"/>
    <property type="match status" value="1"/>
</dbReference>
<protein>
    <recommendedName>
        <fullName evidence="4">5-formyltetrahydrofolate cyclo-ligase</fullName>
        <ecNumber evidence="4">6.3.3.2</ecNumber>
    </recommendedName>
</protein>
<evidence type="ECO:0000256" key="3">
    <source>
        <dbReference type="ARBA" id="ARBA00022840"/>
    </source>
</evidence>
<dbReference type="NCBIfam" id="TIGR02727">
    <property type="entry name" value="MTHFS_bact"/>
    <property type="match status" value="1"/>
</dbReference>
<evidence type="ECO:0000313" key="6">
    <source>
        <dbReference type="Proteomes" id="UP001596500"/>
    </source>
</evidence>
<gene>
    <name evidence="5" type="ORF">ACFQNG_10655</name>
</gene>
<comment type="similarity">
    <text evidence="1 4">Belongs to the 5-formyltetrahydrofolate cyclo-ligase family.</text>
</comment>
<dbReference type="InterPro" id="IPR037171">
    <property type="entry name" value="NagB/RpiA_transferase-like"/>
</dbReference>
<comment type="caution">
    <text evidence="5">The sequence shown here is derived from an EMBL/GenBank/DDBJ whole genome shotgun (WGS) entry which is preliminary data.</text>
</comment>
<keyword evidence="6" id="KW-1185">Reference proteome</keyword>
<evidence type="ECO:0000256" key="4">
    <source>
        <dbReference type="RuleBase" id="RU361279"/>
    </source>
</evidence>
<keyword evidence="5" id="KW-0436">Ligase</keyword>
<evidence type="ECO:0000256" key="2">
    <source>
        <dbReference type="ARBA" id="ARBA00022741"/>
    </source>
</evidence>
<name>A0ABW2RLJ7_9BACL</name>
<dbReference type="InterPro" id="IPR002698">
    <property type="entry name" value="FTHF_cligase"/>
</dbReference>
<dbReference type="Proteomes" id="UP001596500">
    <property type="component" value="Unassembled WGS sequence"/>
</dbReference>